<keyword evidence="5 7" id="KW-0472">Membrane</keyword>
<dbReference type="PANTHER" id="PTHR12385">
    <property type="entry name" value="CHOLINE TRANSPORTER-LIKE (SLC FAMILY 44)"/>
    <property type="match status" value="1"/>
</dbReference>
<feature type="transmembrane region" description="Helical" evidence="7">
    <location>
        <begin position="20"/>
        <end position="41"/>
    </location>
</feature>
<evidence type="ECO:0000256" key="4">
    <source>
        <dbReference type="ARBA" id="ARBA00022989"/>
    </source>
</evidence>
<dbReference type="Pfam" id="PF04515">
    <property type="entry name" value="Choline_transpo"/>
    <property type="match status" value="1"/>
</dbReference>
<feature type="transmembrane region" description="Helical" evidence="7">
    <location>
        <begin position="295"/>
        <end position="317"/>
    </location>
</feature>
<dbReference type="GO" id="GO:0022857">
    <property type="term" value="F:transmembrane transporter activity"/>
    <property type="evidence" value="ECO:0007669"/>
    <property type="project" value="UniProtKB-UniRule"/>
</dbReference>
<name>A0A098VVV8_9MICR</name>
<evidence type="ECO:0000256" key="6">
    <source>
        <dbReference type="ARBA" id="ARBA00023180"/>
    </source>
</evidence>
<dbReference type="RefSeq" id="XP_013238300.1">
    <property type="nucleotide sequence ID" value="XM_013382846.1"/>
</dbReference>
<reference evidence="8 9" key="1">
    <citation type="submission" date="2014-04" db="EMBL/GenBank/DDBJ databases">
        <title>A new species of microsporidia sheds light on the evolution of extreme parasitism.</title>
        <authorList>
            <person name="Haag K.L."/>
            <person name="James T.Y."/>
            <person name="Larsson R."/>
            <person name="Schaer T.M."/>
            <person name="Refardt D."/>
            <person name="Pombert J.-F."/>
            <person name="Ebert D."/>
        </authorList>
    </citation>
    <scope>NUCLEOTIDE SEQUENCE [LARGE SCALE GENOMIC DNA]</scope>
    <source>
        <strain evidence="8 9">UGP3</strain>
        <tissue evidence="8">Spores</tissue>
    </source>
</reference>
<evidence type="ECO:0000256" key="1">
    <source>
        <dbReference type="ARBA" id="ARBA00004141"/>
    </source>
</evidence>
<feature type="transmembrane region" description="Helical" evidence="7">
    <location>
        <begin position="488"/>
        <end position="513"/>
    </location>
</feature>
<protein>
    <recommendedName>
        <fullName evidence="7">Protein PNS1</fullName>
    </recommendedName>
</protein>
<proteinExistence type="inferred from homology"/>
<comment type="caution">
    <text evidence="8">The sequence shown here is derived from an EMBL/GenBank/DDBJ whole genome shotgun (WGS) entry which is preliminary data.</text>
</comment>
<keyword evidence="6" id="KW-0325">Glycoprotein</keyword>
<feature type="transmembrane region" description="Helical" evidence="7">
    <location>
        <begin position="196"/>
        <end position="223"/>
    </location>
</feature>
<evidence type="ECO:0000256" key="7">
    <source>
        <dbReference type="RuleBase" id="RU368066"/>
    </source>
</evidence>
<keyword evidence="4 7" id="KW-1133">Transmembrane helix</keyword>
<dbReference type="HOGENOM" id="CLU_472581_0_0_1"/>
<dbReference type="EMBL" id="JMKJ01000177">
    <property type="protein sequence ID" value="KGG51846.1"/>
    <property type="molecule type" value="Genomic_DNA"/>
</dbReference>
<keyword evidence="9" id="KW-1185">Reference proteome</keyword>
<gene>
    <name evidence="8" type="ORF">DI09_25p60</name>
</gene>
<evidence type="ECO:0000256" key="5">
    <source>
        <dbReference type="ARBA" id="ARBA00023136"/>
    </source>
</evidence>
<evidence type="ECO:0000313" key="8">
    <source>
        <dbReference type="EMBL" id="KGG51846.1"/>
    </source>
</evidence>
<sequence>MQSESRAPFDPNLKYKVRDFVWTLLFILYVGGMVFISRCTVSMENINRVRYGSDSDGNVCGTVNKRPDGSILDLTGLPYAFFMDGHNLPKSKIICVSKCPEKSTYWSDICSYLDNDSRCVVGYPSKPNLFASDPSSTLSSKNWKKAEVEGFLGDRTPLESFPEAIADSWDLIVISLGIATFLAILWLFFIPFISTLVVWITIWVTLLISKIATAYAWGLYYEVATNTDLSFIYQIDFFAANEKLLLCLASSFSILLVFISFFMLSCYKRMDLSIQLIDESSNLLQKVQLVFLVPIVNYVLIMALFSLAIVVVSILIFCKDQVFFEASAILALINCFLIYFLFGLVWVWNVIDAVCDSIIGGAIAEWYWTPASVKDKHVSNSVTLLFRSTIRTLYYSFGSIVMGSLMISFLLAIRYMLEFIKKKLEGVEYRLIRLVLSATQFILFFIEKFVAYMNRAGYIHMAMYNSSYVDSVHSVANLLSRNSFRSFVLGWITFLVLFIAKSSITLVAVSYAAQELFVVSDSADVKYYFKSTHVGTALVWKLCNFLSLGCVDTCLHHCKRVCLRHGYCHPYAVYLFS</sequence>
<comment type="subcellular location">
    <subcellularLocation>
        <location evidence="7">Cell membrane</location>
        <topology evidence="7">Multi-pass membrane protein</topology>
    </subcellularLocation>
    <subcellularLocation>
        <location evidence="1">Membrane</location>
        <topology evidence="1">Multi-pass membrane protein</topology>
    </subcellularLocation>
</comment>
<dbReference type="OrthoDB" id="420519at2759"/>
<comment type="function">
    <text evidence="7">Probably involved in transport through the plasma membrane.</text>
</comment>
<evidence type="ECO:0000256" key="2">
    <source>
        <dbReference type="ARBA" id="ARBA00007168"/>
    </source>
</evidence>
<evidence type="ECO:0000313" key="9">
    <source>
        <dbReference type="Proteomes" id="UP000029725"/>
    </source>
</evidence>
<feature type="transmembrane region" description="Helical" evidence="7">
    <location>
        <begin position="434"/>
        <end position="453"/>
    </location>
</feature>
<evidence type="ECO:0000256" key="3">
    <source>
        <dbReference type="ARBA" id="ARBA00022692"/>
    </source>
</evidence>
<feature type="transmembrane region" description="Helical" evidence="7">
    <location>
        <begin position="244"/>
        <end position="264"/>
    </location>
</feature>
<dbReference type="GO" id="GO:0005886">
    <property type="term" value="C:plasma membrane"/>
    <property type="evidence" value="ECO:0007669"/>
    <property type="project" value="UniProtKB-SubCell"/>
</dbReference>
<dbReference type="VEuPathDB" id="MicrosporidiaDB:DI09_25p60"/>
<dbReference type="InterPro" id="IPR007603">
    <property type="entry name" value="Choline_transptr-like"/>
</dbReference>
<dbReference type="Proteomes" id="UP000029725">
    <property type="component" value="Unassembled WGS sequence"/>
</dbReference>
<dbReference type="AlphaFoldDB" id="A0A098VVV8"/>
<organism evidence="8 9">
    <name type="scientific">Mitosporidium daphniae</name>
    <dbReference type="NCBI Taxonomy" id="1485682"/>
    <lineage>
        <taxon>Eukaryota</taxon>
        <taxon>Fungi</taxon>
        <taxon>Fungi incertae sedis</taxon>
        <taxon>Microsporidia</taxon>
        <taxon>Mitosporidium</taxon>
    </lineage>
</organism>
<feature type="transmembrane region" description="Helical" evidence="7">
    <location>
        <begin position="329"/>
        <end position="348"/>
    </location>
</feature>
<comment type="similarity">
    <text evidence="2 7">Belongs to the CTL (choline transporter-like) family.</text>
</comment>
<feature type="transmembrane region" description="Helical" evidence="7">
    <location>
        <begin position="171"/>
        <end position="190"/>
    </location>
</feature>
<keyword evidence="3 7" id="KW-0812">Transmembrane</keyword>
<feature type="transmembrane region" description="Helical" evidence="7">
    <location>
        <begin position="393"/>
        <end position="413"/>
    </location>
</feature>
<dbReference type="PANTHER" id="PTHR12385:SF14">
    <property type="entry name" value="CHOLINE TRANSPORTER-LIKE 2"/>
    <property type="match status" value="1"/>
</dbReference>
<accession>A0A098VVV8</accession>
<dbReference type="GeneID" id="25259270"/>